<dbReference type="RefSeq" id="XP_033454314.1">
    <property type="nucleotide sequence ID" value="XM_033590578.1"/>
</dbReference>
<reference evidence="2" key="1">
    <citation type="journal article" date="2020" name="Stud. Mycol.">
        <title>101 Dothideomycetes genomes: a test case for predicting lifestyles and emergence of pathogens.</title>
        <authorList>
            <person name="Haridas S."/>
            <person name="Albert R."/>
            <person name="Binder M."/>
            <person name="Bloem J."/>
            <person name="Labutti K."/>
            <person name="Salamov A."/>
            <person name="Andreopoulos B."/>
            <person name="Baker S."/>
            <person name="Barry K."/>
            <person name="Bills G."/>
            <person name="Bluhm B."/>
            <person name="Cannon C."/>
            <person name="Castanera R."/>
            <person name="Culley D."/>
            <person name="Daum C."/>
            <person name="Ezra D."/>
            <person name="Gonzalez J."/>
            <person name="Henrissat B."/>
            <person name="Kuo A."/>
            <person name="Liang C."/>
            <person name="Lipzen A."/>
            <person name="Lutzoni F."/>
            <person name="Magnuson J."/>
            <person name="Mondo S."/>
            <person name="Nolan M."/>
            <person name="Ohm R."/>
            <person name="Pangilinan J."/>
            <person name="Park H.-J."/>
            <person name="Ramirez L."/>
            <person name="Alfaro M."/>
            <person name="Sun H."/>
            <person name="Tritt A."/>
            <person name="Yoshinaga Y."/>
            <person name="Zwiers L.-H."/>
            <person name="Turgeon B."/>
            <person name="Goodwin S."/>
            <person name="Spatafora J."/>
            <person name="Crous P."/>
            <person name="Grigoriev I."/>
        </authorList>
    </citation>
    <scope>NUCLEOTIDE SEQUENCE</scope>
    <source>
        <strain evidence="2">CBS 183.55</strain>
    </source>
</reference>
<name>A0A6A5S6F0_9PLEO</name>
<dbReference type="Pfam" id="PF07883">
    <property type="entry name" value="Cupin_2"/>
    <property type="match status" value="1"/>
</dbReference>
<evidence type="ECO:0000259" key="1">
    <source>
        <dbReference type="Pfam" id="PF07883"/>
    </source>
</evidence>
<gene>
    <name evidence="2" type="ORF">M421DRAFT_415114</name>
</gene>
<dbReference type="Proteomes" id="UP000800082">
    <property type="component" value="Unassembled WGS sequence"/>
</dbReference>
<keyword evidence="3" id="KW-1185">Reference proteome</keyword>
<protein>
    <submittedName>
        <fullName evidence="2">RmlC-like cupin</fullName>
    </submittedName>
</protein>
<evidence type="ECO:0000313" key="3">
    <source>
        <dbReference type="Proteomes" id="UP000800082"/>
    </source>
</evidence>
<sequence length="109" mass="11741">MAIVDTSDQICGTVMLAKPNSASAIHHHGEEVVYAVSGRGAIVSENGRKRQELAPGDFALIPAYAEHQGVNNGDEEVKWIITRGGRNPVVHNLNSWGKSQDSEMVQGAY</sequence>
<accession>A0A6A5S6F0</accession>
<dbReference type="InterPro" id="IPR011051">
    <property type="entry name" value="RmlC_Cupin_sf"/>
</dbReference>
<dbReference type="EMBL" id="ML978956">
    <property type="protein sequence ID" value="KAF1934066.1"/>
    <property type="molecule type" value="Genomic_DNA"/>
</dbReference>
<dbReference type="AlphaFoldDB" id="A0A6A5S6F0"/>
<organism evidence="2 3">
    <name type="scientific">Didymella exigua CBS 183.55</name>
    <dbReference type="NCBI Taxonomy" id="1150837"/>
    <lineage>
        <taxon>Eukaryota</taxon>
        <taxon>Fungi</taxon>
        <taxon>Dikarya</taxon>
        <taxon>Ascomycota</taxon>
        <taxon>Pezizomycotina</taxon>
        <taxon>Dothideomycetes</taxon>
        <taxon>Pleosporomycetidae</taxon>
        <taxon>Pleosporales</taxon>
        <taxon>Pleosporineae</taxon>
        <taxon>Didymellaceae</taxon>
        <taxon>Didymella</taxon>
    </lineage>
</organism>
<dbReference type="InterPro" id="IPR014710">
    <property type="entry name" value="RmlC-like_jellyroll"/>
</dbReference>
<evidence type="ECO:0000313" key="2">
    <source>
        <dbReference type="EMBL" id="KAF1934066.1"/>
    </source>
</evidence>
<dbReference type="SUPFAM" id="SSF51182">
    <property type="entry name" value="RmlC-like cupins"/>
    <property type="match status" value="1"/>
</dbReference>
<dbReference type="Gene3D" id="2.60.120.10">
    <property type="entry name" value="Jelly Rolls"/>
    <property type="match status" value="1"/>
</dbReference>
<dbReference type="InterPro" id="IPR013096">
    <property type="entry name" value="Cupin_2"/>
</dbReference>
<proteinExistence type="predicted"/>
<feature type="domain" description="Cupin type-2" evidence="1">
    <location>
        <begin position="21"/>
        <end position="81"/>
    </location>
</feature>
<dbReference type="GeneID" id="54348246"/>
<dbReference type="OrthoDB" id="3511549at2759"/>